<dbReference type="OrthoDB" id="18453at2759"/>
<dbReference type="GeneID" id="30011239"/>
<comment type="caution">
    <text evidence="8">The sequence shown here is derived from an EMBL/GenBank/DDBJ whole genome shotgun (WGS) entry which is preliminary data.</text>
</comment>
<feature type="transmembrane region" description="Helical" evidence="6">
    <location>
        <begin position="88"/>
        <end position="111"/>
    </location>
</feature>
<keyword evidence="2 6" id="KW-0812">Transmembrane</keyword>
<feature type="transmembrane region" description="Helical" evidence="6">
    <location>
        <begin position="430"/>
        <end position="450"/>
    </location>
</feature>
<organism evidence="8 9">
    <name type="scientific">Fonsecaea erecta</name>
    <dbReference type="NCBI Taxonomy" id="1367422"/>
    <lineage>
        <taxon>Eukaryota</taxon>
        <taxon>Fungi</taxon>
        <taxon>Dikarya</taxon>
        <taxon>Ascomycota</taxon>
        <taxon>Pezizomycotina</taxon>
        <taxon>Eurotiomycetes</taxon>
        <taxon>Chaetothyriomycetidae</taxon>
        <taxon>Chaetothyriales</taxon>
        <taxon>Herpotrichiellaceae</taxon>
        <taxon>Fonsecaea</taxon>
    </lineage>
</organism>
<reference evidence="8 9" key="1">
    <citation type="submission" date="2016-04" db="EMBL/GenBank/DDBJ databases">
        <title>Draft genome of Fonsecaea erecta CBS 125763.</title>
        <authorList>
            <person name="Weiss V.A."/>
            <person name="Vicente V.A."/>
            <person name="Raittz R.T."/>
            <person name="Moreno L.F."/>
            <person name="De Souza E.M."/>
            <person name="Pedrosa F.O."/>
            <person name="Steffens M.B."/>
            <person name="Faoro H."/>
            <person name="Tadra-Sfeir M.Z."/>
            <person name="Najafzadeh M.J."/>
            <person name="Felipe M.S."/>
            <person name="Teixeira M."/>
            <person name="Sun J."/>
            <person name="Xi L."/>
            <person name="Gomes R."/>
            <person name="De Azevedo C.M."/>
            <person name="Salgado C.G."/>
            <person name="Da Silva M.B."/>
            <person name="Nascimento M.F."/>
            <person name="Queiroz-Telles F."/>
            <person name="Attili D.S."/>
            <person name="Gorbushina A."/>
        </authorList>
    </citation>
    <scope>NUCLEOTIDE SEQUENCE [LARGE SCALE GENOMIC DNA]</scope>
    <source>
        <strain evidence="8 9">CBS 125763</strain>
    </source>
</reference>
<dbReference type="SUPFAM" id="SSF81321">
    <property type="entry name" value="Family A G protein-coupled receptor-like"/>
    <property type="match status" value="1"/>
</dbReference>
<dbReference type="PANTHER" id="PTHR23112:SF0">
    <property type="entry name" value="TRANSMEMBRANE PROTEIN 116"/>
    <property type="match status" value="1"/>
</dbReference>
<dbReference type="EMBL" id="LVYI01000006">
    <property type="protein sequence ID" value="OAP57981.1"/>
    <property type="molecule type" value="Genomic_DNA"/>
</dbReference>
<evidence type="ECO:0000256" key="2">
    <source>
        <dbReference type="ARBA" id="ARBA00022692"/>
    </source>
</evidence>
<feature type="transmembrane region" description="Helical" evidence="6">
    <location>
        <begin position="168"/>
        <end position="191"/>
    </location>
</feature>
<dbReference type="GO" id="GO:0005886">
    <property type="term" value="C:plasma membrane"/>
    <property type="evidence" value="ECO:0007669"/>
    <property type="project" value="TreeGrafter"/>
</dbReference>
<evidence type="ECO:0000256" key="1">
    <source>
        <dbReference type="ARBA" id="ARBA00004141"/>
    </source>
</evidence>
<dbReference type="Proteomes" id="UP000078343">
    <property type="component" value="Unassembled WGS sequence"/>
</dbReference>
<evidence type="ECO:0000313" key="9">
    <source>
        <dbReference type="Proteomes" id="UP000078343"/>
    </source>
</evidence>
<gene>
    <name evidence="8" type="ORF">AYL99_07071</name>
</gene>
<comment type="subcellular location">
    <subcellularLocation>
        <location evidence="1">Membrane</location>
        <topology evidence="1">Multi-pass membrane protein</topology>
    </subcellularLocation>
</comment>
<dbReference type="RefSeq" id="XP_018691348.1">
    <property type="nucleotide sequence ID" value="XM_018838580.1"/>
</dbReference>
<evidence type="ECO:0000256" key="5">
    <source>
        <dbReference type="SAM" id="MobiDB-lite"/>
    </source>
</evidence>
<feature type="transmembrane region" description="Helical" evidence="6">
    <location>
        <begin position="51"/>
        <end position="68"/>
    </location>
</feature>
<dbReference type="AlphaFoldDB" id="A0A178ZER3"/>
<dbReference type="GO" id="GO:0007166">
    <property type="term" value="P:cell surface receptor signaling pathway"/>
    <property type="evidence" value="ECO:0007669"/>
    <property type="project" value="InterPro"/>
</dbReference>
<dbReference type="PROSITE" id="PS50261">
    <property type="entry name" value="G_PROTEIN_RECEP_F2_4"/>
    <property type="match status" value="1"/>
</dbReference>
<feature type="transmembrane region" description="Helical" evidence="6">
    <location>
        <begin position="348"/>
        <end position="366"/>
    </location>
</feature>
<evidence type="ECO:0000259" key="7">
    <source>
        <dbReference type="PROSITE" id="PS50261"/>
    </source>
</evidence>
<evidence type="ECO:0000256" key="6">
    <source>
        <dbReference type="SAM" id="Phobius"/>
    </source>
</evidence>
<name>A0A178ZER3_9EURO</name>
<evidence type="ECO:0000313" key="8">
    <source>
        <dbReference type="EMBL" id="OAP57981.1"/>
    </source>
</evidence>
<keyword evidence="9" id="KW-1185">Reference proteome</keyword>
<feature type="transmembrane region" description="Helical" evidence="6">
    <location>
        <begin position="386"/>
        <end position="409"/>
    </location>
</feature>
<dbReference type="GO" id="GO:0004930">
    <property type="term" value="F:G protein-coupled receptor activity"/>
    <property type="evidence" value="ECO:0007669"/>
    <property type="project" value="TreeGrafter"/>
</dbReference>
<dbReference type="PANTHER" id="PTHR23112">
    <property type="entry name" value="G PROTEIN-COUPLED RECEPTOR 157-RELATED"/>
    <property type="match status" value="1"/>
</dbReference>
<dbReference type="GO" id="GO:0007189">
    <property type="term" value="P:adenylate cyclase-activating G protein-coupled receptor signaling pathway"/>
    <property type="evidence" value="ECO:0007669"/>
    <property type="project" value="TreeGrafter"/>
</dbReference>
<dbReference type="InterPro" id="IPR017981">
    <property type="entry name" value="GPCR_2-like_7TM"/>
</dbReference>
<dbReference type="Gene3D" id="1.20.1070.10">
    <property type="entry name" value="Rhodopsin 7-helix transmembrane proteins"/>
    <property type="match status" value="2"/>
</dbReference>
<keyword evidence="3 6" id="KW-1133">Transmembrane helix</keyword>
<protein>
    <recommendedName>
        <fullName evidence="7">G-protein coupled receptors family 2 profile 2 domain-containing protein</fullName>
    </recommendedName>
</protein>
<evidence type="ECO:0000256" key="4">
    <source>
        <dbReference type="ARBA" id="ARBA00023136"/>
    </source>
</evidence>
<accession>A0A178ZER3</accession>
<feature type="region of interest" description="Disordered" evidence="5">
    <location>
        <begin position="248"/>
        <end position="271"/>
    </location>
</feature>
<sequence length="500" mass="55763">MSEYNQGFSADQLRAIDIAARISSCLSISGSSFTIISFLSYPPLRKPVNRLAFSIAVANVFACSAYSWGIHPIKAGRNSAWCQTQGFFINWFVMTDPLLVMIMAFNVLLTVRTKRNATELKRVDVYAILLAFVLPFIPALVFLCWRPDGKSVYGPATMWCWIAKESQILRLVAFYVPIWCFILIAIFLFALSGKQILLVRHKVKSAKAECALHRDEPDPEGNAPQRDRRFSSFARGFMSAAATRRNSIRTDVSGAAANTHHSRLSDPDPEPSLPEFNGFEPLAPVHSREVLDLESQNASSHEFSIFATPGSPTMTLGRSGSDQTMLRGPDQFSPRKSSSRFDRIHWKYAKFAFLCTIVLFITWVPISVNRVYNNFISPDRQIYGLYLTSAACIPLHGFGNFVIYITTSWAECKDFLTCSAHRTSRRPSSIAVTAVTAVTAAAAAVTVAGAEVGENQSAKKKKKVGFIRNPTPTTMLRAWAARGREMWARRRFRLAVLNDT</sequence>
<keyword evidence="4 6" id="KW-0472">Membrane</keyword>
<dbReference type="Pfam" id="PF05462">
    <property type="entry name" value="Dicty_CAR"/>
    <property type="match status" value="1"/>
</dbReference>
<proteinExistence type="predicted"/>
<evidence type="ECO:0000256" key="3">
    <source>
        <dbReference type="ARBA" id="ARBA00022989"/>
    </source>
</evidence>
<feature type="transmembrane region" description="Helical" evidence="6">
    <location>
        <begin position="123"/>
        <end position="143"/>
    </location>
</feature>
<feature type="transmembrane region" description="Helical" evidence="6">
    <location>
        <begin position="18"/>
        <end position="39"/>
    </location>
</feature>
<feature type="domain" description="G-protein coupled receptors family 2 profile 2" evidence="7">
    <location>
        <begin position="16"/>
        <end position="189"/>
    </location>
</feature>